<gene>
    <name evidence="3" type="ORF">EVG15_01865</name>
</gene>
<feature type="domain" description="CN hydrolase" evidence="2">
    <location>
        <begin position="1"/>
        <end position="253"/>
    </location>
</feature>
<dbReference type="PROSITE" id="PS50263">
    <property type="entry name" value="CN_HYDROLASE"/>
    <property type="match status" value="1"/>
</dbReference>
<protein>
    <recommendedName>
        <fullName evidence="2">CN hydrolase domain-containing protein</fullName>
    </recommendedName>
</protein>
<dbReference type="AlphaFoldDB" id="A0A519BPK3"/>
<dbReference type="InterPro" id="IPR036526">
    <property type="entry name" value="C-N_Hydrolase_sf"/>
</dbReference>
<dbReference type="Proteomes" id="UP000319296">
    <property type="component" value="Unassembled WGS sequence"/>
</dbReference>
<proteinExistence type="predicted"/>
<dbReference type="InterPro" id="IPR003010">
    <property type="entry name" value="C-N_Hydrolase"/>
</dbReference>
<dbReference type="GO" id="GO:0050126">
    <property type="term" value="F:N-carbamoylputrescine amidase activity"/>
    <property type="evidence" value="ECO:0007669"/>
    <property type="project" value="TreeGrafter"/>
</dbReference>
<dbReference type="InterPro" id="IPR050345">
    <property type="entry name" value="Aliph_Amidase/BUP"/>
</dbReference>
<accession>A0A519BPK3</accession>
<name>A0A519BPK3_9DELT</name>
<evidence type="ECO:0000313" key="3">
    <source>
        <dbReference type="EMBL" id="RZD19207.1"/>
    </source>
</evidence>
<dbReference type="PANTHER" id="PTHR43674:SF2">
    <property type="entry name" value="BETA-UREIDOPROPIONASE"/>
    <property type="match status" value="1"/>
</dbReference>
<comment type="caution">
    <text evidence="3">The sequence shown here is derived from an EMBL/GenBank/DDBJ whole genome shotgun (WGS) entry which is preliminary data.</text>
</comment>
<dbReference type="Gene3D" id="3.60.110.10">
    <property type="entry name" value="Carbon-nitrogen hydrolase"/>
    <property type="match status" value="1"/>
</dbReference>
<dbReference type="Pfam" id="PF00795">
    <property type="entry name" value="CN_hydrolase"/>
    <property type="match status" value="1"/>
</dbReference>
<evidence type="ECO:0000256" key="1">
    <source>
        <dbReference type="ARBA" id="ARBA00022801"/>
    </source>
</evidence>
<dbReference type="EMBL" id="SGBB01000002">
    <property type="protein sequence ID" value="RZD19207.1"/>
    <property type="molecule type" value="Genomic_DNA"/>
</dbReference>
<evidence type="ECO:0000313" key="4">
    <source>
        <dbReference type="Proteomes" id="UP000319296"/>
    </source>
</evidence>
<evidence type="ECO:0000259" key="2">
    <source>
        <dbReference type="PROSITE" id="PS50263"/>
    </source>
</evidence>
<keyword evidence="1" id="KW-0378">Hydrolase</keyword>
<organism evidence="3 4">
    <name type="scientific">Candidatus Acididesulfobacter diazotrophicus</name>
    <dbReference type="NCBI Taxonomy" id="2597226"/>
    <lineage>
        <taxon>Bacteria</taxon>
        <taxon>Deltaproteobacteria</taxon>
        <taxon>Candidatus Acidulodesulfobacterales</taxon>
        <taxon>Candidatus Acididesulfobacter</taxon>
    </lineage>
</organism>
<reference evidence="3 4" key="1">
    <citation type="journal article" date="2019" name="ISME J.">
        <title>Insights into ecological role of a new deltaproteobacterial order Candidatus Acidulodesulfobacterales by metagenomics and metatranscriptomics.</title>
        <authorList>
            <person name="Tan S."/>
            <person name="Liu J."/>
            <person name="Fang Y."/>
            <person name="Hedlund B.P."/>
            <person name="Lian Z.H."/>
            <person name="Huang L.Y."/>
            <person name="Li J.T."/>
            <person name="Huang L.N."/>
            <person name="Li W.J."/>
            <person name="Jiang H.C."/>
            <person name="Dong H.L."/>
            <person name="Shu W.S."/>
        </authorList>
    </citation>
    <scope>NUCLEOTIDE SEQUENCE [LARGE SCALE GENOMIC DNA]</scope>
    <source>
        <strain evidence="3">AP1</strain>
    </source>
</reference>
<dbReference type="PANTHER" id="PTHR43674">
    <property type="entry name" value="NITRILASE C965.09-RELATED"/>
    <property type="match status" value="1"/>
</dbReference>
<dbReference type="GO" id="GO:0033388">
    <property type="term" value="P:putrescine biosynthetic process from arginine"/>
    <property type="evidence" value="ECO:0007669"/>
    <property type="project" value="TreeGrafter"/>
</dbReference>
<sequence>MRIKVCAIQMVSSSDSDKSMDKALSLLSMAAKNGANIVCFPELFLNNWFVQSKENEKIEESYKLAEPLNGKTINIIQEYAGKYNMVIIAPFFEIHNGLYFNSAAVINSTGEILGVYRKIHLPEIPHYYEKSYFSNGIEIPVFKTEFATIGIQMCWDNFYPEISRELALKGANIIFAPTASAFNTNSKWFLSISANAFINGAYIIRVNRVGKDGGLDFYGKSFCSSPDGSLVDDFAGLNECALIYNIDTYEIERARKAWPFLENRISGIYKNLC</sequence>
<dbReference type="SUPFAM" id="SSF56317">
    <property type="entry name" value="Carbon-nitrogen hydrolase"/>
    <property type="match status" value="1"/>
</dbReference>